<name>A0ABN8ZIP1_RANTA</name>
<reference evidence="2" key="1">
    <citation type="submission" date="2023-04" db="EMBL/GenBank/DDBJ databases">
        <authorList>
            <consortium name="ELIXIR-Norway"/>
        </authorList>
    </citation>
    <scope>NUCLEOTIDE SEQUENCE [LARGE SCALE GENOMIC DNA]</scope>
</reference>
<dbReference type="Proteomes" id="UP001176941">
    <property type="component" value="Chromosome 34"/>
</dbReference>
<evidence type="ECO:0000313" key="2">
    <source>
        <dbReference type="EMBL" id="CAI9173710.1"/>
    </source>
</evidence>
<evidence type="ECO:0000313" key="3">
    <source>
        <dbReference type="Proteomes" id="UP001176941"/>
    </source>
</evidence>
<keyword evidence="3" id="KW-1185">Reference proteome</keyword>
<gene>
    <name evidence="2" type="ORF">MRATA1EN1_LOCUS22672</name>
</gene>
<evidence type="ECO:0000256" key="1">
    <source>
        <dbReference type="SAM" id="MobiDB-lite"/>
    </source>
</evidence>
<feature type="region of interest" description="Disordered" evidence="1">
    <location>
        <begin position="48"/>
        <end position="76"/>
    </location>
</feature>
<dbReference type="EMBL" id="OX460345">
    <property type="protein sequence ID" value="CAI9173710.1"/>
    <property type="molecule type" value="Genomic_DNA"/>
</dbReference>
<organism evidence="2 3">
    <name type="scientific">Rangifer tarandus platyrhynchus</name>
    <name type="common">Svalbard reindeer</name>
    <dbReference type="NCBI Taxonomy" id="3082113"/>
    <lineage>
        <taxon>Eukaryota</taxon>
        <taxon>Metazoa</taxon>
        <taxon>Chordata</taxon>
        <taxon>Craniata</taxon>
        <taxon>Vertebrata</taxon>
        <taxon>Euteleostomi</taxon>
        <taxon>Mammalia</taxon>
        <taxon>Eutheria</taxon>
        <taxon>Laurasiatheria</taxon>
        <taxon>Artiodactyla</taxon>
        <taxon>Ruminantia</taxon>
        <taxon>Pecora</taxon>
        <taxon>Cervidae</taxon>
        <taxon>Odocoileinae</taxon>
        <taxon>Rangifer</taxon>
    </lineage>
</organism>
<sequence length="256" mass="27066">MHTSTAAGQPPGLVRKRQDRILYPRNLKDRFLGLSPLFFPWKPTELPRTPGSPMAPRADATHLPPTDPSAPQHLSTDDRVRMRLYVIATATASRVRRAGGTWAGLLGGAGRGEGEVTCCPPPVEGRGLGAVGPGGLRADSLLLEQPEGCGRLRAPAGKEGQVGLVGRGRMRALAKPGTAGHGAGGDAALPGRPSEGARPLADPLTWRWASVPGRREHLPVLSATGRMVKMRRKQVSAVQIGTFQTTASIAVTRKDE</sequence>
<proteinExistence type="predicted"/>
<accession>A0ABN8ZIP1</accession>
<protein>
    <submittedName>
        <fullName evidence="2">Uncharacterized protein</fullName>
    </submittedName>
</protein>
<feature type="region of interest" description="Disordered" evidence="1">
    <location>
        <begin position="175"/>
        <end position="200"/>
    </location>
</feature>